<accession>A0A2N6T6T6</accession>
<keyword evidence="1" id="KW-1133">Transmembrane helix</keyword>
<dbReference type="AlphaFoldDB" id="A0A2N6T6T6"/>
<keyword evidence="1" id="KW-0472">Membrane</keyword>
<keyword evidence="3" id="KW-1185">Reference proteome</keyword>
<protein>
    <recommendedName>
        <fullName evidence="4">Serine/threonine protein kinase</fullName>
    </recommendedName>
</protein>
<reference evidence="2 3" key="1">
    <citation type="submission" date="2017-09" db="EMBL/GenBank/DDBJ databases">
        <title>Bacterial strain isolated from the female urinary microbiota.</title>
        <authorList>
            <person name="Thomas-White K."/>
            <person name="Kumar N."/>
            <person name="Forster S."/>
            <person name="Putonti C."/>
            <person name="Lawley T."/>
            <person name="Wolfe A.J."/>
        </authorList>
    </citation>
    <scope>NUCLEOTIDE SEQUENCE [LARGE SCALE GENOMIC DNA]</scope>
    <source>
        <strain evidence="2 3">UMB0792</strain>
    </source>
</reference>
<sequence length="450" mass="49890">MVDSQLAQFLHEKYALTDLKEKAATADSTVYFATNTWGNSTAEVELFNELIEGDQATAITQLASGLRWLDEPAVVSLRDCGVTEDGTLYVVRDEAKGNTLRSIIEGRVKWGTPFSDSEAHSLLAPVARAIDHYNNADHAELLARSIDVDHLLVQHHNPSAPVMLALVGPTPDATSTPAKNRRAFAEIVSQLTTKPVDEELLESTESASAYLEKLAFPHKAQPEAEADDATVQWSMPAQPVEEQPERPKQHFPDTSPGFPPVEPHYQQPYEYPGYAQPEFFEPQPQKKSKALTWLLVFMILLLLGGIGAGGWWLWDNQGEGWNAQEQEMADTFPRIISEKSGQRGWLNMKCESQTPEDGQKARIRCSDKDLGVSIIDYGDEQTRDGLLPAGDTEVIGNEKCSARAYKMEDVTPPAYRIAPEGEDSQYLLVVNGAEAESKRMYLNLCEKSRG</sequence>
<feature type="transmembrane region" description="Helical" evidence="1">
    <location>
        <begin position="290"/>
        <end position="314"/>
    </location>
</feature>
<comment type="caution">
    <text evidence="2">The sequence shown here is derived from an EMBL/GenBank/DDBJ whole genome shotgun (WGS) entry which is preliminary data.</text>
</comment>
<organism evidence="2 3">
    <name type="scientific">Corynebacterium tuscaniense</name>
    <dbReference type="NCBI Taxonomy" id="302449"/>
    <lineage>
        <taxon>Bacteria</taxon>
        <taxon>Bacillati</taxon>
        <taxon>Actinomycetota</taxon>
        <taxon>Actinomycetes</taxon>
        <taxon>Mycobacteriales</taxon>
        <taxon>Corynebacteriaceae</taxon>
        <taxon>Corynebacterium</taxon>
    </lineage>
</organism>
<gene>
    <name evidence="2" type="ORF">CJ203_03075</name>
</gene>
<name>A0A2N6T6T6_9CORY</name>
<keyword evidence="1" id="KW-0812">Transmembrane</keyword>
<evidence type="ECO:0000256" key="1">
    <source>
        <dbReference type="SAM" id="Phobius"/>
    </source>
</evidence>
<dbReference type="InterPro" id="IPR011009">
    <property type="entry name" value="Kinase-like_dom_sf"/>
</dbReference>
<dbReference type="SUPFAM" id="SSF56112">
    <property type="entry name" value="Protein kinase-like (PK-like)"/>
    <property type="match status" value="1"/>
</dbReference>
<evidence type="ECO:0008006" key="4">
    <source>
        <dbReference type="Google" id="ProtNLM"/>
    </source>
</evidence>
<evidence type="ECO:0000313" key="3">
    <source>
        <dbReference type="Proteomes" id="UP000235836"/>
    </source>
</evidence>
<dbReference type="RefSeq" id="WP_102723507.1">
    <property type="nucleotide sequence ID" value="NZ_PNHG01000003.1"/>
</dbReference>
<evidence type="ECO:0000313" key="2">
    <source>
        <dbReference type="EMBL" id="PMC65012.1"/>
    </source>
</evidence>
<dbReference type="Proteomes" id="UP000235836">
    <property type="component" value="Unassembled WGS sequence"/>
</dbReference>
<proteinExistence type="predicted"/>
<dbReference type="EMBL" id="PNHG01000003">
    <property type="protein sequence ID" value="PMC65012.1"/>
    <property type="molecule type" value="Genomic_DNA"/>
</dbReference>